<evidence type="ECO:0000256" key="2">
    <source>
        <dbReference type="ARBA" id="ARBA00022475"/>
    </source>
</evidence>
<proteinExistence type="predicted"/>
<accession>A0A1E7N404</accession>
<dbReference type="OrthoDB" id="3814140at2"/>
<keyword evidence="2" id="KW-1003">Cell membrane</keyword>
<dbReference type="InterPro" id="IPR036259">
    <property type="entry name" value="MFS_trans_sf"/>
</dbReference>
<feature type="transmembrane region" description="Helical" evidence="6">
    <location>
        <begin position="22"/>
        <end position="46"/>
    </location>
</feature>
<dbReference type="Pfam" id="PF07690">
    <property type="entry name" value="MFS_1"/>
    <property type="match status" value="1"/>
</dbReference>
<feature type="transmembrane region" description="Helical" evidence="6">
    <location>
        <begin position="293"/>
        <end position="313"/>
    </location>
</feature>
<evidence type="ECO:0000313" key="10">
    <source>
        <dbReference type="Proteomes" id="UP000037395"/>
    </source>
</evidence>
<protein>
    <recommendedName>
        <fullName evidence="7">Major facilitator superfamily (MFS) profile domain-containing protein</fullName>
    </recommendedName>
</protein>
<evidence type="ECO:0000256" key="3">
    <source>
        <dbReference type="ARBA" id="ARBA00022692"/>
    </source>
</evidence>
<dbReference type="GeneID" id="97489758"/>
<dbReference type="GO" id="GO:0005886">
    <property type="term" value="C:plasma membrane"/>
    <property type="evidence" value="ECO:0007669"/>
    <property type="project" value="UniProtKB-SubCell"/>
</dbReference>
<reference evidence="8" key="1">
    <citation type="journal article" date="2014" name="Int. J. Syst. Evol. Microbiol.">
        <title>Complete genome sequence of Corynebacterium casei LMG S-19264T (=DSM 44701T), isolated from a smear-ripened cheese.</title>
        <authorList>
            <consortium name="US DOE Joint Genome Institute (JGI-PGF)"/>
            <person name="Walter F."/>
            <person name="Albersmeier A."/>
            <person name="Kalinowski J."/>
            <person name="Ruckert C."/>
        </authorList>
    </citation>
    <scope>NUCLEOTIDE SEQUENCE</scope>
    <source>
        <strain evidence="8">JCM 4434</strain>
    </source>
</reference>
<evidence type="ECO:0000256" key="5">
    <source>
        <dbReference type="ARBA" id="ARBA00023136"/>
    </source>
</evidence>
<keyword evidence="3 6" id="KW-0812">Transmembrane</keyword>
<reference evidence="10" key="3">
    <citation type="submission" date="2016-08" db="EMBL/GenBank/DDBJ databases">
        <title>Sequencing, assembly and comparative genomics of S. aureofaciens ATCC 10762.</title>
        <authorList>
            <person name="Gradnigo J.S."/>
            <person name="Johnson N."/>
            <person name="Somerville G.A."/>
        </authorList>
    </citation>
    <scope>NUCLEOTIDE SEQUENCE [LARGE SCALE GENOMIC DNA]</scope>
    <source>
        <strain evidence="10">ATCC 10762 / DSM 40127 / CCM 3239 / JCM 4008 / LMG 5968 / NBRC 12843 / NCIMB 8234 / A-377</strain>
    </source>
</reference>
<evidence type="ECO:0000256" key="4">
    <source>
        <dbReference type="ARBA" id="ARBA00022989"/>
    </source>
</evidence>
<evidence type="ECO:0000313" key="8">
    <source>
        <dbReference type="EMBL" id="GGV04196.1"/>
    </source>
</evidence>
<accession>A0A8H9HZB5</accession>
<reference evidence="9" key="4">
    <citation type="submission" date="2016-08" db="EMBL/GenBank/DDBJ databases">
        <title>Sequencing, Assembly and Comparative Genomics of S. aureofaciens ATCC 10762.</title>
        <authorList>
            <person name="Gradnigo J.S."/>
            <person name="Johnson N."/>
            <person name="Somerville G.A."/>
        </authorList>
    </citation>
    <scope>NUCLEOTIDE SEQUENCE [LARGE SCALE GENOMIC DNA]</scope>
    <source>
        <strain evidence="9">ATCC 10762</strain>
    </source>
</reference>
<feature type="domain" description="Major facilitator superfamily (MFS) profile" evidence="7">
    <location>
        <begin position="219"/>
        <end position="427"/>
    </location>
</feature>
<keyword evidence="4 6" id="KW-1133">Transmembrane helix</keyword>
<comment type="subcellular location">
    <subcellularLocation>
        <location evidence="1">Cell membrane</location>
        <topology evidence="1">Multi-pass membrane protein</topology>
    </subcellularLocation>
</comment>
<feature type="transmembrane region" description="Helical" evidence="6">
    <location>
        <begin position="381"/>
        <end position="403"/>
    </location>
</feature>
<dbReference type="InterPro" id="IPR011701">
    <property type="entry name" value="MFS"/>
</dbReference>
<dbReference type="GO" id="GO:0022857">
    <property type="term" value="F:transmembrane transporter activity"/>
    <property type="evidence" value="ECO:0007669"/>
    <property type="project" value="InterPro"/>
</dbReference>
<dbReference type="Proteomes" id="UP000610124">
    <property type="component" value="Unassembled WGS sequence"/>
</dbReference>
<feature type="transmembrane region" description="Helical" evidence="6">
    <location>
        <begin position="58"/>
        <end position="75"/>
    </location>
</feature>
<name>A0A1E7N404_KITAU</name>
<keyword evidence="10" id="KW-1185">Reference proteome</keyword>
<feature type="transmembrane region" description="Helical" evidence="6">
    <location>
        <begin position="259"/>
        <end position="281"/>
    </location>
</feature>
<evidence type="ECO:0000256" key="6">
    <source>
        <dbReference type="SAM" id="Phobius"/>
    </source>
</evidence>
<dbReference type="EMBL" id="BMUB01000032">
    <property type="protein sequence ID" value="GGV04196.1"/>
    <property type="molecule type" value="Genomic_DNA"/>
</dbReference>
<evidence type="ECO:0000259" key="7">
    <source>
        <dbReference type="PROSITE" id="PS50850"/>
    </source>
</evidence>
<dbReference type="SUPFAM" id="SSF103473">
    <property type="entry name" value="MFS general substrate transporter"/>
    <property type="match status" value="1"/>
</dbReference>
<feature type="transmembrane region" description="Helical" evidence="6">
    <location>
        <begin position="217"/>
        <end position="239"/>
    </location>
</feature>
<evidence type="ECO:0000313" key="9">
    <source>
        <dbReference type="EMBL" id="OEV35417.1"/>
    </source>
</evidence>
<dbReference type="PANTHER" id="PTHR23513">
    <property type="entry name" value="INTEGRAL MEMBRANE EFFLUX PROTEIN-RELATED"/>
    <property type="match status" value="1"/>
</dbReference>
<dbReference type="Gene3D" id="1.20.1250.20">
    <property type="entry name" value="MFS general substrate transporter like domains"/>
    <property type="match status" value="2"/>
</dbReference>
<sequence length="427" mass="44510">MGAVMAGTEVARQAASASRRQLAVLLTAKTISDIGYALDFICLSVFVWEHSRSTLETGLVSVALYSGAIVGGRLGHRYGDRWDRRRMMIGADLARAGMLALLAVLPTGVQNWWLYPAVVVIGTGRSVFEATLSAATPVLAGPRTPSVNSALAGLKGVAFMVGMGLAAVLVPVAGYRWVFGLDAASYTLSAVVLLALRLRMREPDGRAAAARDRSGAWPLLVAAGVAGLVVLRGLDAFGSASQHVGLPLLGTELRPTEPAVVSGAVWGSWAAGLLLASFVLRPLAKRLVERAPAPVYCVATMVMSLGFIGVFWLDGWWPRLLAAAGAGLGDALSEITYKQSLQQLPDGRRGRAFGLSQITVNAGFMSGLLVTSLVLQPDWVAQWVLLLHGVPLLVAGWMAVGAARTARTAARAVGTVGPAAGTVGPAS</sequence>
<reference evidence="9 10" key="2">
    <citation type="submission" date="2014-07" db="EMBL/GenBank/DDBJ databases">
        <authorList>
            <person name="Zhang J.E."/>
            <person name="Yang H."/>
            <person name="Guo J."/>
            <person name="Deng Z."/>
            <person name="Luo H."/>
            <person name="Luo M."/>
            <person name="Zhao B."/>
        </authorList>
    </citation>
    <scope>NUCLEOTIDE SEQUENCE [LARGE SCALE GENOMIC DNA]</scope>
    <source>
        <strain evidence="9">ATCC 10762</strain>
        <strain evidence="10">ATCC 10762 / DSM 40127 / CCM 3239 / JCM 4008 / LMG 5968 / NBRC 12843 / NCIMB 8234 / A-377</strain>
    </source>
</reference>
<comment type="caution">
    <text evidence="9">The sequence shown here is derived from an EMBL/GenBank/DDBJ whole genome shotgun (WGS) entry which is preliminary data.</text>
</comment>
<dbReference type="Proteomes" id="UP000037395">
    <property type="component" value="Unassembled WGS sequence"/>
</dbReference>
<reference evidence="8" key="5">
    <citation type="submission" date="2020-09" db="EMBL/GenBank/DDBJ databases">
        <authorList>
            <person name="Sun Q."/>
            <person name="Ohkuma M."/>
        </authorList>
    </citation>
    <scope>NUCLEOTIDE SEQUENCE</scope>
    <source>
        <strain evidence="8">JCM 4434</strain>
    </source>
</reference>
<dbReference type="EMBL" id="JPRF03000034">
    <property type="protein sequence ID" value="OEV35417.1"/>
    <property type="molecule type" value="Genomic_DNA"/>
</dbReference>
<dbReference type="InterPro" id="IPR020846">
    <property type="entry name" value="MFS_dom"/>
</dbReference>
<gene>
    <name evidence="8" type="ORF">GCM10010502_68660</name>
    <name evidence="9" type="ORF">HS99_0032140</name>
</gene>
<organism evidence="9 10">
    <name type="scientific">Kitasatospora aureofaciens</name>
    <name type="common">Streptomyces aureofaciens</name>
    <dbReference type="NCBI Taxonomy" id="1894"/>
    <lineage>
        <taxon>Bacteria</taxon>
        <taxon>Bacillati</taxon>
        <taxon>Actinomycetota</taxon>
        <taxon>Actinomycetes</taxon>
        <taxon>Kitasatosporales</taxon>
        <taxon>Streptomycetaceae</taxon>
        <taxon>Kitasatospora</taxon>
    </lineage>
</organism>
<dbReference type="PROSITE" id="PS50850">
    <property type="entry name" value="MFS"/>
    <property type="match status" value="1"/>
</dbReference>
<dbReference type="PANTHER" id="PTHR23513:SF18">
    <property type="entry name" value="INTEGRAL MEMBRANE PROTEIN"/>
    <property type="match status" value="1"/>
</dbReference>
<dbReference type="RefSeq" id="WP_030290485.1">
    <property type="nucleotide sequence ID" value="NZ_BMUB01000032.1"/>
</dbReference>
<dbReference type="AlphaFoldDB" id="A0A1E7N404"/>
<keyword evidence="5 6" id="KW-0472">Membrane</keyword>
<evidence type="ECO:0000256" key="1">
    <source>
        <dbReference type="ARBA" id="ARBA00004651"/>
    </source>
</evidence>
<feature type="transmembrane region" description="Helical" evidence="6">
    <location>
        <begin position="152"/>
        <end position="171"/>
    </location>
</feature>